<evidence type="ECO:0000256" key="7">
    <source>
        <dbReference type="ARBA" id="ARBA00023136"/>
    </source>
</evidence>
<dbReference type="AlphaFoldDB" id="A0A450YVN2"/>
<organism evidence="10">
    <name type="scientific">Candidatus Kentrum sp. TC</name>
    <dbReference type="NCBI Taxonomy" id="2126339"/>
    <lineage>
        <taxon>Bacteria</taxon>
        <taxon>Pseudomonadati</taxon>
        <taxon>Pseudomonadota</taxon>
        <taxon>Gammaproteobacteria</taxon>
        <taxon>Candidatus Kentrum</taxon>
    </lineage>
</organism>
<keyword evidence="7 9" id="KW-0472">Membrane</keyword>
<proteinExistence type="inferred from homology"/>
<evidence type="ECO:0000256" key="2">
    <source>
        <dbReference type="ARBA" id="ARBA00022448"/>
    </source>
</evidence>
<keyword evidence="6 9" id="KW-1133">Transmembrane helix</keyword>
<gene>
    <name evidence="10" type="ORF">BECKTC1821E_GA0114239_105115</name>
</gene>
<feature type="transmembrane region" description="Helical" evidence="9">
    <location>
        <begin position="91"/>
        <end position="111"/>
    </location>
</feature>
<evidence type="ECO:0000313" key="10">
    <source>
        <dbReference type="EMBL" id="VFK45583.1"/>
    </source>
</evidence>
<feature type="transmembrane region" description="Helical" evidence="9">
    <location>
        <begin position="236"/>
        <end position="255"/>
    </location>
</feature>
<name>A0A450YVN2_9GAMM</name>
<dbReference type="InterPro" id="IPR052157">
    <property type="entry name" value="BCAA_transport_permease"/>
</dbReference>
<feature type="transmembrane region" description="Helical" evidence="9">
    <location>
        <begin position="131"/>
        <end position="153"/>
    </location>
</feature>
<dbReference type="InterPro" id="IPR001851">
    <property type="entry name" value="ABC_transp_permease"/>
</dbReference>
<feature type="transmembrane region" description="Helical" evidence="9">
    <location>
        <begin position="56"/>
        <end position="79"/>
    </location>
</feature>
<accession>A0A450YVN2</accession>
<keyword evidence="5" id="KW-0029">Amino-acid transport</keyword>
<evidence type="ECO:0000256" key="8">
    <source>
        <dbReference type="ARBA" id="ARBA00037998"/>
    </source>
</evidence>
<reference evidence="10" key="1">
    <citation type="submission" date="2019-02" db="EMBL/GenBank/DDBJ databases">
        <authorList>
            <person name="Gruber-Vodicka R. H."/>
            <person name="Seah K. B. B."/>
        </authorList>
    </citation>
    <scope>NUCLEOTIDE SEQUENCE</scope>
    <source>
        <strain evidence="10">BECK_BZ125</strain>
    </source>
</reference>
<evidence type="ECO:0000256" key="4">
    <source>
        <dbReference type="ARBA" id="ARBA00022692"/>
    </source>
</evidence>
<evidence type="ECO:0000256" key="5">
    <source>
        <dbReference type="ARBA" id="ARBA00022970"/>
    </source>
</evidence>
<evidence type="ECO:0000256" key="6">
    <source>
        <dbReference type="ARBA" id="ARBA00022989"/>
    </source>
</evidence>
<evidence type="ECO:0000256" key="3">
    <source>
        <dbReference type="ARBA" id="ARBA00022475"/>
    </source>
</evidence>
<dbReference type="GO" id="GO:0022857">
    <property type="term" value="F:transmembrane transporter activity"/>
    <property type="evidence" value="ECO:0007669"/>
    <property type="project" value="InterPro"/>
</dbReference>
<comment type="similarity">
    <text evidence="8">Belongs to the binding-protein-dependent transport system permease family. LivHM subfamily.</text>
</comment>
<keyword evidence="2" id="KW-0813">Transport</keyword>
<feature type="transmembrane region" description="Helical" evidence="9">
    <location>
        <begin position="7"/>
        <end position="25"/>
    </location>
</feature>
<evidence type="ECO:0000256" key="9">
    <source>
        <dbReference type="SAM" id="Phobius"/>
    </source>
</evidence>
<protein>
    <submittedName>
        <fullName evidence="10">Branched-chain amino acid transport system permease protein</fullName>
    </submittedName>
</protein>
<keyword evidence="3" id="KW-1003">Cell membrane</keyword>
<dbReference type="PANTHER" id="PTHR11795:SF445">
    <property type="entry name" value="AMINO ACID ABC TRANSPORTER PERMEASE PROTEIN"/>
    <property type="match status" value="1"/>
</dbReference>
<feature type="transmembrane region" description="Helical" evidence="9">
    <location>
        <begin position="181"/>
        <end position="203"/>
    </location>
</feature>
<dbReference type="Pfam" id="PF02653">
    <property type="entry name" value="BPD_transp_2"/>
    <property type="match status" value="1"/>
</dbReference>
<keyword evidence="4 9" id="KW-0812">Transmembrane</keyword>
<feature type="transmembrane region" description="Helical" evidence="9">
    <location>
        <begin position="215"/>
        <end position="231"/>
    </location>
</feature>
<comment type="subcellular location">
    <subcellularLocation>
        <location evidence="1">Cell inner membrane</location>
        <topology evidence="1">Multi-pass membrane protein</topology>
    </subcellularLocation>
</comment>
<dbReference type="EMBL" id="CAADFT010000051">
    <property type="protein sequence ID" value="VFK45583.1"/>
    <property type="molecule type" value="Genomic_DNA"/>
</dbReference>
<sequence>MQLSIDTLTYAGTVLLSALGFRLVYITGRFFHFAHAATIPAGAYCAWWLMGSGLPVALAGIFSVLVVGVVGSVSFLALLAPMKQRGAGPQMLLLASLALYLLAQHALAIGFGDDARTLMAGIGPVWSLAGARSTGAQLLLIGASLVTALLMWFMEVRSRAGTRLVAVAEHQELSRIFGIHVIRVQAVAFAVGSGIGALLGVLIAADQSFSPNMGFQWLLPGVVAVLVGGVWSIPRVVLAALLIAILRVAAIWFLGSAWQNVFVYVLLFTCFIVWSSTLTSVTRRS</sequence>
<dbReference type="GO" id="GO:0006865">
    <property type="term" value="P:amino acid transport"/>
    <property type="evidence" value="ECO:0007669"/>
    <property type="project" value="UniProtKB-KW"/>
</dbReference>
<feature type="transmembrane region" description="Helical" evidence="9">
    <location>
        <begin position="261"/>
        <end position="281"/>
    </location>
</feature>
<dbReference type="GO" id="GO:0005886">
    <property type="term" value="C:plasma membrane"/>
    <property type="evidence" value="ECO:0007669"/>
    <property type="project" value="UniProtKB-SubCell"/>
</dbReference>
<evidence type="ECO:0000256" key="1">
    <source>
        <dbReference type="ARBA" id="ARBA00004429"/>
    </source>
</evidence>
<dbReference type="CDD" id="cd06582">
    <property type="entry name" value="TM_PBP1_LivH_like"/>
    <property type="match status" value="1"/>
</dbReference>
<dbReference type="PANTHER" id="PTHR11795">
    <property type="entry name" value="BRANCHED-CHAIN AMINO ACID TRANSPORT SYSTEM PERMEASE PROTEIN LIVH"/>
    <property type="match status" value="1"/>
</dbReference>